<dbReference type="EMBL" id="JAKKPZ010000006">
    <property type="protein sequence ID" value="KAI1719971.1"/>
    <property type="molecule type" value="Genomic_DNA"/>
</dbReference>
<dbReference type="AlphaFoldDB" id="A0AAD4NCI5"/>
<dbReference type="GO" id="GO:0046873">
    <property type="term" value="F:metal ion transmembrane transporter activity"/>
    <property type="evidence" value="ECO:0007669"/>
    <property type="project" value="InterPro"/>
</dbReference>
<organism evidence="6 7">
    <name type="scientific">Ditylenchus destructor</name>
    <dbReference type="NCBI Taxonomy" id="166010"/>
    <lineage>
        <taxon>Eukaryota</taxon>
        <taxon>Metazoa</taxon>
        <taxon>Ecdysozoa</taxon>
        <taxon>Nematoda</taxon>
        <taxon>Chromadorea</taxon>
        <taxon>Rhabditida</taxon>
        <taxon>Tylenchina</taxon>
        <taxon>Tylenchomorpha</taxon>
        <taxon>Sphaerularioidea</taxon>
        <taxon>Anguinidae</taxon>
        <taxon>Anguininae</taxon>
        <taxon>Ditylenchus</taxon>
    </lineage>
</organism>
<comment type="caution">
    <text evidence="6">The sequence shown here is derived from an EMBL/GenBank/DDBJ whole genome shotgun (WGS) entry which is preliminary data.</text>
</comment>
<proteinExistence type="predicted"/>
<evidence type="ECO:0000256" key="2">
    <source>
        <dbReference type="ARBA" id="ARBA00022692"/>
    </source>
</evidence>
<name>A0AAD4NCI5_9BILA</name>
<feature type="transmembrane region" description="Helical" evidence="5">
    <location>
        <begin position="55"/>
        <end position="76"/>
    </location>
</feature>
<keyword evidence="2 5" id="KW-0812">Transmembrane</keyword>
<evidence type="ECO:0000256" key="1">
    <source>
        <dbReference type="ARBA" id="ARBA00004141"/>
    </source>
</evidence>
<evidence type="ECO:0000313" key="6">
    <source>
        <dbReference type="EMBL" id="KAI1719971.1"/>
    </source>
</evidence>
<dbReference type="Proteomes" id="UP001201812">
    <property type="component" value="Unassembled WGS sequence"/>
</dbReference>
<keyword evidence="7" id="KW-1185">Reference proteome</keyword>
<dbReference type="Pfam" id="PF02535">
    <property type="entry name" value="Zip"/>
    <property type="match status" value="1"/>
</dbReference>
<reference evidence="6" key="1">
    <citation type="submission" date="2022-01" db="EMBL/GenBank/DDBJ databases">
        <title>Genome Sequence Resource for Two Populations of Ditylenchus destructor, the Migratory Endoparasitic Phytonematode.</title>
        <authorList>
            <person name="Zhang H."/>
            <person name="Lin R."/>
            <person name="Xie B."/>
        </authorList>
    </citation>
    <scope>NUCLEOTIDE SEQUENCE</scope>
    <source>
        <strain evidence="6">BazhouSP</strain>
    </source>
</reference>
<accession>A0AAD4NCI5</accession>
<gene>
    <name evidence="6" type="ORF">DdX_05334</name>
</gene>
<keyword evidence="4 5" id="KW-0472">Membrane</keyword>
<comment type="subcellular location">
    <subcellularLocation>
        <location evidence="1">Membrane</location>
        <topology evidence="1">Multi-pass membrane protein</topology>
    </subcellularLocation>
</comment>
<dbReference type="InterPro" id="IPR003689">
    <property type="entry name" value="ZIP"/>
</dbReference>
<evidence type="ECO:0000313" key="7">
    <source>
        <dbReference type="Proteomes" id="UP001201812"/>
    </source>
</evidence>
<dbReference type="GO" id="GO:0016020">
    <property type="term" value="C:membrane"/>
    <property type="evidence" value="ECO:0007669"/>
    <property type="project" value="UniProtKB-SubCell"/>
</dbReference>
<evidence type="ECO:0000256" key="5">
    <source>
        <dbReference type="SAM" id="Phobius"/>
    </source>
</evidence>
<keyword evidence="3 5" id="KW-1133">Transmembrane helix</keyword>
<protein>
    <submittedName>
        <fullName evidence="6">ZIP zinc transporter domain-containing protein</fullName>
    </submittedName>
</protein>
<feature type="transmembrane region" description="Helical" evidence="5">
    <location>
        <begin position="16"/>
        <end position="35"/>
    </location>
</feature>
<sequence>MAIMATLGALEGTDGFIIKFVLEGLSAGIFIYVASVEMLAHELAHESNTSVPKEGMYKALCVIIGAFVAFVVNCFIQM</sequence>
<evidence type="ECO:0000256" key="4">
    <source>
        <dbReference type="ARBA" id="ARBA00023136"/>
    </source>
</evidence>
<evidence type="ECO:0000256" key="3">
    <source>
        <dbReference type="ARBA" id="ARBA00022989"/>
    </source>
</evidence>